<evidence type="ECO:0000259" key="2">
    <source>
        <dbReference type="Pfam" id="PF10363"/>
    </source>
</evidence>
<gene>
    <name evidence="3" type="ORF">HGUI_03468</name>
</gene>
<dbReference type="InterPro" id="IPR039600">
    <property type="entry name" value="TANGO6/Rtp1"/>
</dbReference>
<dbReference type="InterPro" id="IPR019451">
    <property type="entry name" value="Rtp1_C1"/>
</dbReference>
<organism evidence="3 4">
    <name type="scientific">Hanseniaspora guilliermondii</name>
    <dbReference type="NCBI Taxonomy" id="56406"/>
    <lineage>
        <taxon>Eukaryota</taxon>
        <taxon>Fungi</taxon>
        <taxon>Dikarya</taxon>
        <taxon>Ascomycota</taxon>
        <taxon>Saccharomycotina</taxon>
        <taxon>Saccharomycetes</taxon>
        <taxon>Saccharomycodales</taxon>
        <taxon>Saccharomycodaceae</taxon>
        <taxon>Hanseniaspora</taxon>
    </lineage>
</organism>
<dbReference type="EMBL" id="FQNF01000090">
    <property type="protein sequence ID" value="SGZ41268.1"/>
    <property type="molecule type" value="Genomic_DNA"/>
</dbReference>
<proteinExistence type="inferred from homology"/>
<keyword evidence="4" id="KW-1185">Reference proteome</keyword>
<comment type="similarity">
    <text evidence="1">Belongs to the Tango6 family.</text>
</comment>
<accession>A0A1L0B615</accession>
<dbReference type="SUPFAM" id="SSF48371">
    <property type="entry name" value="ARM repeat"/>
    <property type="match status" value="1"/>
</dbReference>
<dbReference type="VEuPathDB" id="FungiDB:HGUI_03468"/>
<dbReference type="Pfam" id="PF10363">
    <property type="entry name" value="RTP1_C1"/>
    <property type="match status" value="1"/>
</dbReference>
<dbReference type="GO" id="GO:0009306">
    <property type="term" value="P:protein secretion"/>
    <property type="evidence" value="ECO:0007669"/>
    <property type="project" value="TreeGrafter"/>
</dbReference>
<dbReference type="OrthoDB" id="39591at2759"/>
<dbReference type="InterPro" id="IPR016024">
    <property type="entry name" value="ARM-type_fold"/>
</dbReference>
<evidence type="ECO:0000313" key="3">
    <source>
        <dbReference type="EMBL" id="SGZ41268.1"/>
    </source>
</evidence>
<dbReference type="Proteomes" id="UP000183365">
    <property type="component" value="Unassembled WGS sequence"/>
</dbReference>
<dbReference type="AlphaFoldDB" id="A0A1L0B615"/>
<protein>
    <recommendedName>
        <fullName evidence="2">RNA polymerase II assembly factor Rtp1 C-terminal domain-containing protein</fullName>
    </recommendedName>
</protein>
<evidence type="ECO:0000256" key="1">
    <source>
        <dbReference type="ARBA" id="ARBA00005724"/>
    </source>
</evidence>
<reference evidence="4" key="1">
    <citation type="submission" date="2016-11" db="EMBL/GenBank/DDBJ databases">
        <authorList>
            <person name="Guldener U."/>
        </authorList>
    </citation>
    <scope>NUCLEOTIDE SEQUENCE [LARGE SCALE GENOMIC DNA]</scope>
</reference>
<sequence>MSTKKEEIVNQVKDSLGQKPKFYSSKNSLDVYFNELYDIVDNLETGFNSQKIDKDYVNKNIIAVIEAMINAIANEEEKNNDSTTFMLSLNDMKLIDRFTKFISLQLIYRFLPSSIRPQKYLLNDNKEVIYGVFNTIQRENNSELLAYILLKLIHLFTKSDSNPTMGQSLHKCIKLTNFYYDLIIGCLYLIAENVETNEFETCLLILENNINDTYELYANYSIWISYLNNNPKTQTLLSKQLSNLVVLKKDGLKSLIQFILQSKESEEIDLSKISHLNELILKKPSSCKTNKQYFYLLFSQIFDLLELEESSVVIVGLMNILSTLYNKNMKIINDFFFSRLHSEYIYYKTDKENESVISSSNLIKKVNVFITLTRQNDNNFIQSMLEYRNEYDFIFLLYRYANYIFVNYKKNKLNQTIINDEYLNSLISTLKFYLLCSNGKWYLLNYLIVNYDVESQSDVFGKLQISSKSKLPQLSFMSEVNASTSKNVGVASQIQNLQHYIKTQDVQNELMMRLLDSISKSTDIINNVFVTILRRWCESYGVKDDDPDVFLQLNDLKLMNSMIDNDNFKDAIINDPGNILHLVVDLLELPSYFHNLKLVDDSDSDDEDESVETNQNVFNMLLKLISYIISGSTTLTQKSKEQLTRIAAILNERYSKVKETVSLTSKIMQILKENNGKSPVVEDNIENVDRKLLRQALDNINDPLPPIKAQGLYEIRELLLKGSDVVDYGVVLELHLNEMKNEEPFVYLNSIKGLVVLCNHEKSLQYLMRLYDEYGQKDSVLRISLEEELRLGEVLSQAFQNKKYLMSKDEPLHKMFNIVINKINAHNVKKVDNRVRMSAMSILGILLQVNMELLTESELIDCFSCIKGILTFEFDEKDDSFKILRRSSIYLLNDMIYNSGLDRFVISFDEYESLVALLKYNRDVKETDDVAIDMINKILSIISDIWKETFTLKEDTTDDLLNTLKIR</sequence>
<evidence type="ECO:0000313" key="4">
    <source>
        <dbReference type="Proteomes" id="UP000183365"/>
    </source>
</evidence>
<dbReference type="PANTHER" id="PTHR20959">
    <property type="entry name" value="TRANSPORT AND GOLGI ORGANIZATION PROTEIN 6 FAMILY MEMBER"/>
    <property type="match status" value="1"/>
</dbReference>
<dbReference type="PANTHER" id="PTHR20959:SF1">
    <property type="entry name" value="TRANSPORT AND GOLGI ORGANIZATION PROTEIN 6 HOMOLOG"/>
    <property type="match status" value="1"/>
</dbReference>
<feature type="domain" description="RNA polymerase II assembly factor Rtp1 C-terminal" evidence="2">
    <location>
        <begin position="693"/>
        <end position="802"/>
    </location>
</feature>
<name>A0A1L0B615_9ASCO</name>